<keyword evidence="2" id="KW-0812">Transmembrane</keyword>
<dbReference type="OrthoDB" id="3625082at2"/>
<dbReference type="Pfam" id="PF08044">
    <property type="entry name" value="DUF1707"/>
    <property type="match status" value="1"/>
</dbReference>
<keyword evidence="2" id="KW-1133">Transmembrane helix</keyword>
<dbReference type="InterPro" id="IPR012551">
    <property type="entry name" value="DUF1707_SHOCT-like"/>
</dbReference>
<evidence type="ECO:0000256" key="1">
    <source>
        <dbReference type="SAM" id="MobiDB-lite"/>
    </source>
</evidence>
<evidence type="ECO:0000259" key="4">
    <source>
        <dbReference type="Pfam" id="PF13239"/>
    </source>
</evidence>
<accession>A0A545ARC7</accession>
<feature type="domain" description="DUF1707" evidence="3">
    <location>
        <begin position="30"/>
        <end position="82"/>
    </location>
</feature>
<feature type="transmembrane region" description="Helical" evidence="2">
    <location>
        <begin position="132"/>
        <end position="150"/>
    </location>
</feature>
<proteinExistence type="predicted"/>
<evidence type="ECO:0000313" key="6">
    <source>
        <dbReference type="Proteomes" id="UP000317982"/>
    </source>
</evidence>
<comment type="caution">
    <text evidence="5">The sequence shown here is derived from an EMBL/GenBank/DDBJ whole genome shotgun (WGS) entry which is preliminary data.</text>
</comment>
<evidence type="ECO:0000256" key="2">
    <source>
        <dbReference type="SAM" id="Phobius"/>
    </source>
</evidence>
<dbReference type="Pfam" id="PF13239">
    <property type="entry name" value="2TM"/>
    <property type="match status" value="1"/>
</dbReference>
<sequence length="201" mass="23112">MESVGPPTCRPRRTERDMSADQTPPQPGRIRSSTAEREKIVSILRAAAEAGLLSLDEADERMAACYQSQYRDELAPLVADLPDGGRKLIPPDPEEQQRDRRNERDEFGRHFGFVFVLAAVLVGIWALSGAGFFWPAWPLGFLALSLIFHAKHRKRRREWRERLRSGAVPEDWRMYYRHHGGRCNPHGRAPWWAEERANRAS</sequence>
<evidence type="ECO:0000313" key="5">
    <source>
        <dbReference type="EMBL" id="TQS43255.1"/>
    </source>
</evidence>
<dbReference type="EMBL" id="VIRS01000014">
    <property type="protein sequence ID" value="TQS43255.1"/>
    <property type="molecule type" value="Genomic_DNA"/>
</dbReference>
<feature type="region of interest" description="Disordered" evidence="1">
    <location>
        <begin position="1"/>
        <end position="36"/>
    </location>
</feature>
<organism evidence="5 6">
    <name type="scientific">Cryptosporangium phraense</name>
    <dbReference type="NCBI Taxonomy" id="2593070"/>
    <lineage>
        <taxon>Bacteria</taxon>
        <taxon>Bacillati</taxon>
        <taxon>Actinomycetota</taxon>
        <taxon>Actinomycetes</taxon>
        <taxon>Cryptosporangiales</taxon>
        <taxon>Cryptosporangiaceae</taxon>
        <taxon>Cryptosporangium</taxon>
    </lineage>
</organism>
<keyword evidence="6" id="KW-1185">Reference proteome</keyword>
<name>A0A545ARC7_9ACTN</name>
<feature type="domain" description="2TM" evidence="4">
    <location>
        <begin position="96"/>
        <end position="152"/>
    </location>
</feature>
<evidence type="ECO:0000259" key="3">
    <source>
        <dbReference type="Pfam" id="PF08044"/>
    </source>
</evidence>
<keyword evidence="2" id="KW-0472">Membrane</keyword>
<reference evidence="5 6" key="1">
    <citation type="submission" date="2019-07" db="EMBL/GenBank/DDBJ databases">
        <title>Cryptosporangium phraense sp. nov., isolated from plant litter.</title>
        <authorList>
            <person name="Suriyachadkun C."/>
        </authorList>
    </citation>
    <scope>NUCLEOTIDE SEQUENCE [LARGE SCALE GENOMIC DNA]</scope>
    <source>
        <strain evidence="5 6">A-T 5661</strain>
    </source>
</reference>
<feature type="region of interest" description="Disordered" evidence="1">
    <location>
        <begin position="81"/>
        <end position="101"/>
    </location>
</feature>
<dbReference type="InterPro" id="IPR025698">
    <property type="entry name" value="2TM_dom"/>
</dbReference>
<dbReference type="AlphaFoldDB" id="A0A545ARC7"/>
<dbReference type="InParanoid" id="A0A545ARC7"/>
<dbReference type="Proteomes" id="UP000317982">
    <property type="component" value="Unassembled WGS sequence"/>
</dbReference>
<gene>
    <name evidence="5" type="ORF">FL583_20650</name>
</gene>
<feature type="transmembrane region" description="Helical" evidence="2">
    <location>
        <begin position="107"/>
        <end position="126"/>
    </location>
</feature>
<protein>
    <submittedName>
        <fullName evidence="5">DUF1707 domain-containing protein</fullName>
    </submittedName>
</protein>